<proteinExistence type="inferred from homology"/>
<evidence type="ECO:0000313" key="8">
    <source>
        <dbReference type="EMBL" id="KAK4732825.1"/>
    </source>
</evidence>
<sequence>MSSQKTNYHLINVMIFLILFLSSFHLVPAELHEKSYLISIINNLKNSSVPLRIHCQSKDGDLGYHNLSYDQSFDFEFEEQIFFRTLFFCHFWWPPKQNIFDVFNNRNRCIKDGPFHANLDGLSLNGVKIHDWSEML</sequence>
<evidence type="ECO:0000256" key="4">
    <source>
        <dbReference type="ARBA" id="ARBA00022525"/>
    </source>
</evidence>
<protein>
    <recommendedName>
        <fullName evidence="6">S-protein homolog</fullName>
    </recommendedName>
</protein>
<keyword evidence="5" id="KW-0732">Signal</keyword>
<dbReference type="InterPro" id="IPR010264">
    <property type="entry name" value="Self-incomp_S1"/>
</dbReference>
<dbReference type="GO" id="GO:0060320">
    <property type="term" value="P:rejection of self pollen"/>
    <property type="evidence" value="ECO:0007669"/>
    <property type="project" value="UniProtKB-KW"/>
</dbReference>
<evidence type="ECO:0000256" key="7">
    <source>
        <dbReference type="SAM" id="Phobius"/>
    </source>
</evidence>
<feature type="transmembrane region" description="Helical" evidence="7">
    <location>
        <begin position="6"/>
        <end position="27"/>
    </location>
</feature>
<evidence type="ECO:0000256" key="5">
    <source>
        <dbReference type="ARBA" id="ARBA00022729"/>
    </source>
</evidence>
<name>A0AAV9M785_9SOLN</name>
<organism evidence="8 9">
    <name type="scientific">Solanum pinnatisectum</name>
    <name type="common">tansyleaf nightshade</name>
    <dbReference type="NCBI Taxonomy" id="50273"/>
    <lineage>
        <taxon>Eukaryota</taxon>
        <taxon>Viridiplantae</taxon>
        <taxon>Streptophyta</taxon>
        <taxon>Embryophyta</taxon>
        <taxon>Tracheophyta</taxon>
        <taxon>Spermatophyta</taxon>
        <taxon>Magnoliopsida</taxon>
        <taxon>eudicotyledons</taxon>
        <taxon>Gunneridae</taxon>
        <taxon>Pentapetalae</taxon>
        <taxon>asterids</taxon>
        <taxon>lamiids</taxon>
        <taxon>Solanales</taxon>
        <taxon>Solanaceae</taxon>
        <taxon>Solanoideae</taxon>
        <taxon>Solaneae</taxon>
        <taxon>Solanum</taxon>
    </lineage>
</organism>
<keyword evidence="7" id="KW-1133">Transmembrane helix</keyword>
<keyword evidence="7" id="KW-0472">Membrane</keyword>
<keyword evidence="7" id="KW-0812">Transmembrane</keyword>
<dbReference type="GO" id="GO:0005576">
    <property type="term" value="C:extracellular region"/>
    <property type="evidence" value="ECO:0007669"/>
    <property type="project" value="UniProtKB-SubCell"/>
</dbReference>
<comment type="subcellular location">
    <subcellularLocation>
        <location evidence="1 6">Secreted</location>
    </subcellularLocation>
</comment>
<evidence type="ECO:0000256" key="1">
    <source>
        <dbReference type="ARBA" id="ARBA00004613"/>
    </source>
</evidence>
<comment type="caution">
    <text evidence="8">The sequence shown here is derived from an EMBL/GenBank/DDBJ whole genome shotgun (WGS) entry which is preliminary data.</text>
</comment>
<dbReference type="PANTHER" id="PTHR31232">
    <property type="match status" value="1"/>
</dbReference>
<evidence type="ECO:0000256" key="6">
    <source>
        <dbReference type="RuleBase" id="RU367044"/>
    </source>
</evidence>
<dbReference type="Pfam" id="PF05938">
    <property type="entry name" value="Self-incomp_S1"/>
    <property type="match status" value="1"/>
</dbReference>
<gene>
    <name evidence="8" type="ORF">R3W88_025813</name>
</gene>
<comment type="similarity">
    <text evidence="2 6">Belongs to the plant self-incompatibility (S1) protein family.</text>
</comment>
<dbReference type="EMBL" id="JAWPEI010000003">
    <property type="protein sequence ID" value="KAK4732825.1"/>
    <property type="molecule type" value="Genomic_DNA"/>
</dbReference>
<dbReference type="Proteomes" id="UP001311915">
    <property type="component" value="Unassembled WGS sequence"/>
</dbReference>
<keyword evidence="9" id="KW-1185">Reference proteome</keyword>
<reference evidence="8 9" key="1">
    <citation type="submission" date="2023-10" db="EMBL/GenBank/DDBJ databases">
        <title>Genome-Wide Identification Analysis in wild type Solanum Pinnatisectum Reveals Some Genes Defensing Phytophthora Infestans.</title>
        <authorList>
            <person name="Sun C."/>
        </authorList>
    </citation>
    <scope>NUCLEOTIDE SEQUENCE [LARGE SCALE GENOMIC DNA]</scope>
    <source>
        <strain evidence="8">LQN</strain>
        <tissue evidence="8">Leaf</tissue>
    </source>
</reference>
<dbReference type="PANTHER" id="PTHR31232:SF172">
    <property type="entry name" value="S-PROTEIN HOMOLOG"/>
    <property type="match status" value="1"/>
</dbReference>
<accession>A0AAV9M785</accession>
<keyword evidence="3 6" id="KW-0713">Self-incompatibility</keyword>
<evidence type="ECO:0000313" key="9">
    <source>
        <dbReference type="Proteomes" id="UP001311915"/>
    </source>
</evidence>
<keyword evidence="4 6" id="KW-0964">Secreted</keyword>
<evidence type="ECO:0000256" key="2">
    <source>
        <dbReference type="ARBA" id="ARBA00005581"/>
    </source>
</evidence>
<dbReference type="AlphaFoldDB" id="A0AAV9M785"/>
<evidence type="ECO:0000256" key="3">
    <source>
        <dbReference type="ARBA" id="ARBA00022471"/>
    </source>
</evidence>